<comment type="caution">
    <text evidence="1">The sequence shown here is derived from an EMBL/GenBank/DDBJ whole genome shotgun (WGS) entry which is preliminary data.</text>
</comment>
<protein>
    <submittedName>
        <fullName evidence="1">Acyl-CoA thioesterase</fullName>
    </submittedName>
</protein>
<gene>
    <name evidence="1" type="ORF">I2H38_15925</name>
</gene>
<dbReference type="Proteomes" id="UP000599312">
    <property type="component" value="Unassembled WGS sequence"/>
</dbReference>
<dbReference type="InterPro" id="IPR029069">
    <property type="entry name" value="HotDog_dom_sf"/>
</dbReference>
<name>A0A931FRS8_9HYPH</name>
<evidence type="ECO:0000313" key="2">
    <source>
        <dbReference type="Proteomes" id="UP000599312"/>
    </source>
</evidence>
<dbReference type="AlphaFoldDB" id="A0A931FRS8"/>
<accession>A0A931FRS8</accession>
<sequence length="132" mass="15146">MFESSVTVEWGDCDEAGIVFYPNYFYWFDCTFQRFLRSRGLSQRELKRLFGAVTPIVDTGAKFRGPVRYDDHLDIVAAIDLWDEKRFKVAYRLSVGGTPVAEGFEVRAWAALGEDGRLKGKPVNADFKKMMM</sequence>
<dbReference type="CDD" id="cd00586">
    <property type="entry name" value="4HBT"/>
    <property type="match status" value="1"/>
</dbReference>
<dbReference type="RefSeq" id="WP_196272845.1">
    <property type="nucleotide sequence ID" value="NZ_JADQDO010000008.1"/>
</dbReference>
<dbReference type="SUPFAM" id="SSF54637">
    <property type="entry name" value="Thioesterase/thiol ester dehydrase-isomerase"/>
    <property type="match status" value="1"/>
</dbReference>
<evidence type="ECO:0000313" key="1">
    <source>
        <dbReference type="EMBL" id="MBF9234863.1"/>
    </source>
</evidence>
<organism evidence="1 2">
    <name type="scientific">Microvirga alba</name>
    <dbReference type="NCBI Taxonomy" id="2791025"/>
    <lineage>
        <taxon>Bacteria</taxon>
        <taxon>Pseudomonadati</taxon>
        <taxon>Pseudomonadota</taxon>
        <taxon>Alphaproteobacteria</taxon>
        <taxon>Hyphomicrobiales</taxon>
        <taxon>Methylobacteriaceae</taxon>
        <taxon>Microvirga</taxon>
    </lineage>
</organism>
<reference evidence="1" key="1">
    <citation type="submission" date="2020-11" db="EMBL/GenBank/DDBJ databases">
        <authorList>
            <person name="Kim M.K."/>
        </authorList>
    </citation>
    <scope>NUCLEOTIDE SEQUENCE</scope>
    <source>
        <strain evidence="1">BT350</strain>
    </source>
</reference>
<dbReference type="Gene3D" id="3.10.129.10">
    <property type="entry name" value="Hotdog Thioesterase"/>
    <property type="match status" value="1"/>
</dbReference>
<proteinExistence type="predicted"/>
<dbReference type="EMBL" id="JADQDO010000008">
    <property type="protein sequence ID" value="MBF9234863.1"/>
    <property type="molecule type" value="Genomic_DNA"/>
</dbReference>
<dbReference type="Pfam" id="PF13279">
    <property type="entry name" value="4HBT_2"/>
    <property type="match status" value="1"/>
</dbReference>
<keyword evidence="2" id="KW-1185">Reference proteome</keyword>